<gene>
    <name evidence="2" type="ORF">F4692_003272</name>
</gene>
<dbReference type="Proteomes" id="UP000549911">
    <property type="component" value="Unassembled WGS sequence"/>
</dbReference>
<comment type="caution">
    <text evidence="2">The sequence shown here is derived from an EMBL/GenBank/DDBJ whole genome shotgun (WGS) entry which is preliminary data.</text>
</comment>
<evidence type="ECO:0000313" key="3">
    <source>
        <dbReference type="Proteomes" id="UP000549911"/>
    </source>
</evidence>
<keyword evidence="1" id="KW-1133">Transmembrane helix</keyword>
<evidence type="ECO:0000256" key="1">
    <source>
        <dbReference type="SAM" id="Phobius"/>
    </source>
</evidence>
<feature type="transmembrane region" description="Helical" evidence="1">
    <location>
        <begin position="117"/>
        <end position="140"/>
    </location>
</feature>
<dbReference type="PANTHER" id="PTHR33802">
    <property type="entry name" value="SI:CH211-161H7.5-RELATED"/>
    <property type="match status" value="1"/>
</dbReference>
<feature type="transmembrane region" description="Helical" evidence="1">
    <location>
        <begin position="209"/>
        <end position="225"/>
    </location>
</feature>
<dbReference type="EMBL" id="JACCBW010000003">
    <property type="protein sequence ID" value="NYE38127.1"/>
    <property type="molecule type" value="Genomic_DNA"/>
</dbReference>
<dbReference type="PANTHER" id="PTHR33802:SF1">
    <property type="entry name" value="XK-RELATED PROTEIN"/>
    <property type="match status" value="1"/>
</dbReference>
<feature type="transmembrane region" description="Helical" evidence="1">
    <location>
        <begin position="20"/>
        <end position="38"/>
    </location>
</feature>
<reference evidence="2 3" key="2">
    <citation type="submission" date="2020-08" db="EMBL/GenBank/DDBJ databases">
        <title>The Agave Microbiome: Exploring the role of microbial communities in plant adaptations to desert environments.</title>
        <authorList>
            <person name="Partida-Martinez L.P."/>
        </authorList>
    </citation>
    <scope>NUCLEOTIDE SEQUENCE [LARGE SCALE GENOMIC DNA]</scope>
    <source>
        <strain evidence="2 3">AT2.17</strain>
    </source>
</reference>
<organism evidence="2 3">
    <name type="scientific">Nocardioides cavernae</name>
    <dbReference type="NCBI Taxonomy" id="1921566"/>
    <lineage>
        <taxon>Bacteria</taxon>
        <taxon>Bacillati</taxon>
        <taxon>Actinomycetota</taxon>
        <taxon>Actinomycetes</taxon>
        <taxon>Propionibacteriales</taxon>
        <taxon>Nocardioidaceae</taxon>
        <taxon>Nocardioides</taxon>
    </lineage>
</organism>
<feature type="transmembrane region" description="Helical" evidence="1">
    <location>
        <begin position="152"/>
        <end position="177"/>
    </location>
</feature>
<keyword evidence="1" id="KW-0812">Transmembrane</keyword>
<evidence type="ECO:0000313" key="2">
    <source>
        <dbReference type="EMBL" id="NYE38127.1"/>
    </source>
</evidence>
<protein>
    <submittedName>
        <fullName evidence="2">Uncharacterized protein</fullName>
    </submittedName>
</protein>
<name>A0A7Y9KU08_9ACTN</name>
<accession>A0A7Y9KU08</accession>
<proteinExistence type="predicted"/>
<feature type="transmembrane region" description="Helical" evidence="1">
    <location>
        <begin position="93"/>
        <end position="111"/>
    </location>
</feature>
<feature type="transmembrane region" description="Helical" evidence="1">
    <location>
        <begin position="183"/>
        <end position="202"/>
    </location>
</feature>
<keyword evidence="1" id="KW-0472">Membrane</keyword>
<dbReference type="RefSeq" id="WP_179620746.1">
    <property type="nucleotide sequence ID" value="NZ_JACCBW010000003.1"/>
</dbReference>
<keyword evidence="3" id="KW-1185">Reference proteome</keyword>
<reference evidence="2 3" key="1">
    <citation type="submission" date="2020-07" db="EMBL/GenBank/DDBJ databases">
        <authorList>
            <person name="Partida-Martinez L."/>
            <person name="Huntemann M."/>
            <person name="Clum A."/>
            <person name="Wang J."/>
            <person name="Palaniappan K."/>
            <person name="Ritter S."/>
            <person name="Chen I.-M."/>
            <person name="Stamatis D."/>
            <person name="Reddy T."/>
            <person name="O'Malley R."/>
            <person name="Daum C."/>
            <person name="Shapiro N."/>
            <person name="Ivanova N."/>
            <person name="Kyrpides N."/>
            <person name="Woyke T."/>
        </authorList>
    </citation>
    <scope>NUCLEOTIDE SEQUENCE [LARGE SCALE GENOMIC DNA]</scope>
    <source>
        <strain evidence="2 3">AT2.17</strain>
    </source>
</reference>
<sequence>MRTRAHAQEPTTTAQHRPLAWAVLTTAVLQVVAPAVTINGPGSSPGDGAGAELLITPVGWAFSIWGVVYTLAIVQALSALLSSDVRVSRRFQVDQVVLYSAAVLWIFMAALDSSTLTFLALAVMFVAALDGVLTLARTTVEPRRHRIISRTAFGLFAGWVSAAFFLNLSTALVGWGLVDADAVAWQLVVVAVATATLVGFVLTTRLPAYAAAGLWALAGIVVTGVDDGTLAVVVAGAVAAAVLATATAVALRRSAVQPG</sequence>
<feature type="transmembrane region" description="Helical" evidence="1">
    <location>
        <begin position="58"/>
        <end position="81"/>
    </location>
</feature>
<feature type="transmembrane region" description="Helical" evidence="1">
    <location>
        <begin position="231"/>
        <end position="251"/>
    </location>
</feature>
<dbReference type="AlphaFoldDB" id="A0A7Y9KU08"/>